<reference evidence="1" key="1">
    <citation type="submission" date="2022-08" db="EMBL/GenBank/DDBJ databases">
        <title>Genome Sequence of Fusarium decemcellulare.</title>
        <authorList>
            <person name="Buettner E."/>
        </authorList>
    </citation>
    <scope>NUCLEOTIDE SEQUENCE</scope>
    <source>
        <strain evidence="1">Babe19</strain>
    </source>
</reference>
<dbReference type="EMBL" id="JANRMS010000519">
    <property type="protein sequence ID" value="KAJ3538441.1"/>
    <property type="molecule type" value="Genomic_DNA"/>
</dbReference>
<organism evidence="1 2">
    <name type="scientific">Fusarium decemcellulare</name>
    <dbReference type="NCBI Taxonomy" id="57161"/>
    <lineage>
        <taxon>Eukaryota</taxon>
        <taxon>Fungi</taxon>
        <taxon>Dikarya</taxon>
        <taxon>Ascomycota</taxon>
        <taxon>Pezizomycotina</taxon>
        <taxon>Sordariomycetes</taxon>
        <taxon>Hypocreomycetidae</taxon>
        <taxon>Hypocreales</taxon>
        <taxon>Nectriaceae</taxon>
        <taxon>Fusarium</taxon>
        <taxon>Fusarium decemcellulare species complex</taxon>
    </lineage>
</organism>
<evidence type="ECO:0000313" key="2">
    <source>
        <dbReference type="Proteomes" id="UP001148629"/>
    </source>
</evidence>
<accession>A0ACC1SF57</accession>
<comment type="caution">
    <text evidence="1">The sequence shown here is derived from an EMBL/GenBank/DDBJ whole genome shotgun (WGS) entry which is preliminary data.</text>
</comment>
<dbReference type="Proteomes" id="UP001148629">
    <property type="component" value="Unassembled WGS sequence"/>
</dbReference>
<evidence type="ECO:0000313" key="1">
    <source>
        <dbReference type="EMBL" id="KAJ3538441.1"/>
    </source>
</evidence>
<protein>
    <submittedName>
        <fullName evidence="1">Uncharacterized protein</fullName>
    </submittedName>
</protein>
<gene>
    <name evidence="1" type="ORF">NM208_g5904</name>
</gene>
<proteinExistence type="predicted"/>
<name>A0ACC1SF57_9HYPO</name>
<keyword evidence="2" id="KW-1185">Reference proteome</keyword>
<sequence>MPSRPAAPSPSSKLRPLLAAPHVAANEQSRSQRPIVVPKRVVVAVACVACRRRKAKCSGTRPKCAACISQSVDCVYEAEANETRAGAAKRKYDELQANKTAYERVFDALRSRSQVDAEAVLTKIRRGENVDDIARQIEYGDLLLQTALVPETTYRYEFPLSPHMPARLTSHPNPYLSSLIYELATPPATPSGHPLLRTQPGVPSSEVYTPYLKPYHAAEIIDPQLSAVVPSKWTTVCSDDALMRRLLAGFFLQDHDWWTAFHKDYFLQDMVHMRDDFCSALLVNAVLALSCNYYRGLSERTQFWSHKTLGYRFLAEAKRLWEYERNESKLTTIHASLIFHVIYSGSGADKIGFAYMAQGCAMAHRMRLFGTPVAMESPRIRNVRSYTAWALYSWQSLMCFHYFRAPLVDRQPEMALPDPLEHPDWYGELWLRYPLNRTLHPSHSADVFKAKAEFAIILNALAHRLFGSSTAPGLSVTEVVQFYSRFTAWYGNLPLSLSPRQAVLPSHLKIHMHYFQIISRLLQHPNLLAEEGLGARLDARHLFHQEPSQVVAHARASLETLLRLYYLRHGFECLDTYLVSLLVEVCTGVIDDMKSPQSHEELTTLRSTVILLAKGIYEQGQSFFLGKLVFQLVRSKMSPIDLSVLERFVKMEPTREDEAKALQQVQMDWPVEITSMEDDPETKSLGNLVKGLQRT</sequence>